<evidence type="ECO:0000256" key="2">
    <source>
        <dbReference type="SAM" id="MobiDB-lite"/>
    </source>
</evidence>
<dbReference type="PANTHER" id="PTHR16301">
    <property type="entry name" value="IMPACT-RELATED"/>
    <property type="match status" value="1"/>
</dbReference>
<dbReference type="InterPro" id="IPR020568">
    <property type="entry name" value="Ribosomal_Su5_D2-typ_SF"/>
</dbReference>
<proteinExistence type="inferred from homology"/>
<gene>
    <name evidence="4" type="ORF">BD626DRAFT_5427</name>
</gene>
<dbReference type="Pfam" id="PF01205">
    <property type="entry name" value="Impact_N"/>
    <property type="match status" value="1"/>
</dbReference>
<protein>
    <recommendedName>
        <fullName evidence="3">Impact N-terminal domain-containing protein</fullName>
    </recommendedName>
</protein>
<comment type="similarity">
    <text evidence="1">Belongs to the IMPACT family.</text>
</comment>
<evidence type="ECO:0000313" key="4">
    <source>
        <dbReference type="EMBL" id="TRM69087.1"/>
    </source>
</evidence>
<name>A0A550CWB9_9AGAR</name>
<evidence type="ECO:0000313" key="5">
    <source>
        <dbReference type="Proteomes" id="UP000320762"/>
    </source>
</evidence>
<dbReference type="OrthoDB" id="69641at2759"/>
<comment type="caution">
    <text evidence="4">The sequence shown here is derived from an EMBL/GenBank/DDBJ whole genome shotgun (WGS) entry which is preliminary data.</text>
</comment>
<evidence type="ECO:0000259" key="3">
    <source>
        <dbReference type="Pfam" id="PF01205"/>
    </source>
</evidence>
<dbReference type="GO" id="GO:0006446">
    <property type="term" value="P:regulation of translational initiation"/>
    <property type="evidence" value="ECO:0007669"/>
    <property type="project" value="TreeGrafter"/>
</dbReference>
<feature type="compositionally biased region" description="Basic and acidic residues" evidence="2">
    <location>
        <begin position="195"/>
        <end position="207"/>
    </location>
</feature>
<accession>A0A550CWB9</accession>
<dbReference type="SUPFAM" id="SSF54211">
    <property type="entry name" value="Ribosomal protein S5 domain 2-like"/>
    <property type="match status" value="1"/>
</dbReference>
<reference evidence="4 5" key="1">
    <citation type="journal article" date="2019" name="New Phytol.">
        <title>Comparative genomics reveals unique wood-decay strategies and fruiting body development in the Schizophyllaceae.</title>
        <authorList>
            <person name="Almasi E."/>
            <person name="Sahu N."/>
            <person name="Krizsan K."/>
            <person name="Balint B."/>
            <person name="Kovacs G.M."/>
            <person name="Kiss B."/>
            <person name="Cseklye J."/>
            <person name="Drula E."/>
            <person name="Henrissat B."/>
            <person name="Nagy I."/>
            <person name="Chovatia M."/>
            <person name="Adam C."/>
            <person name="LaButti K."/>
            <person name="Lipzen A."/>
            <person name="Riley R."/>
            <person name="Grigoriev I.V."/>
            <person name="Nagy L.G."/>
        </authorList>
    </citation>
    <scope>NUCLEOTIDE SEQUENCE [LARGE SCALE GENOMIC DNA]</scope>
    <source>
        <strain evidence="4 5">NL-1724</strain>
    </source>
</reference>
<feature type="region of interest" description="Disordered" evidence="2">
    <location>
        <begin position="193"/>
        <end position="227"/>
    </location>
</feature>
<keyword evidence="5" id="KW-1185">Reference proteome</keyword>
<dbReference type="InterPro" id="IPR001498">
    <property type="entry name" value="Impact_N"/>
</dbReference>
<dbReference type="STRING" id="97359.A0A550CWB9"/>
<dbReference type="AlphaFoldDB" id="A0A550CWB9"/>
<feature type="region of interest" description="Disordered" evidence="2">
    <location>
        <begin position="1"/>
        <end position="24"/>
    </location>
</feature>
<dbReference type="GO" id="GO:0140469">
    <property type="term" value="P:GCN2-mediated signaling"/>
    <property type="evidence" value="ECO:0007669"/>
    <property type="project" value="TreeGrafter"/>
</dbReference>
<dbReference type="PANTHER" id="PTHR16301:SF25">
    <property type="entry name" value="PROTEIN IMPACT"/>
    <property type="match status" value="1"/>
</dbReference>
<dbReference type="Proteomes" id="UP000320762">
    <property type="component" value="Unassembled WGS sequence"/>
</dbReference>
<dbReference type="Gene3D" id="3.30.230.30">
    <property type="entry name" value="Impact, N-terminal domain"/>
    <property type="match status" value="1"/>
</dbReference>
<organism evidence="4 5">
    <name type="scientific">Schizophyllum amplum</name>
    <dbReference type="NCBI Taxonomy" id="97359"/>
    <lineage>
        <taxon>Eukaryota</taxon>
        <taxon>Fungi</taxon>
        <taxon>Dikarya</taxon>
        <taxon>Basidiomycota</taxon>
        <taxon>Agaricomycotina</taxon>
        <taxon>Agaricomycetes</taxon>
        <taxon>Agaricomycetidae</taxon>
        <taxon>Agaricales</taxon>
        <taxon>Schizophyllaceae</taxon>
        <taxon>Schizophyllum</taxon>
    </lineage>
</organism>
<feature type="domain" description="Impact N-terminal" evidence="3">
    <location>
        <begin position="33"/>
        <end position="150"/>
    </location>
</feature>
<dbReference type="EMBL" id="VDMD01000001">
    <property type="protein sequence ID" value="TRM69087.1"/>
    <property type="molecule type" value="Genomic_DNA"/>
</dbReference>
<dbReference type="GO" id="GO:0005737">
    <property type="term" value="C:cytoplasm"/>
    <property type="evidence" value="ECO:0007669"/>
    <property type="project" value="TreeGrafter"/>
</dbReference>
<evidence type="ECO:0000256" key="1">
    <source>
        <dbReference type="ARBA" id="ARBA00007665"/>
    </source>
</evidence>
<dbReference type="InterPro" id="IPR023582">
    <property type="entry name" value="Impact"/>
</dbReference>
<dbReference type="InterPro" id="IPR036956">
    <property type="entry name" value="Impact_N_sf"/>
</dbReference>
<sequence>MTDAPKSHTLDAFIQHSKPPPTPIATSQEIRDRGSIFVANVFRAATLNEVQRCVKHLRNVAHGARPASHEMHAWRCMQTRPGMTGLGGPEEFELVKGSADDGEQWSGNRILKVMEAHGTLDAVVVVSRWYGGVMLGPSRFTHIESCAAEVCQTFKKKVEADELLTTLTTLDDLLVDLRAELAEKRTLRANQDAAKANEDAARADGESVKAGGESVKTGGASVKAGAAPVQAKTPDYASWIETDFAKARRLVRARELSIKAVKTALAKLEAEAKVEAEAEAGTKAGAVNQAGTVTEAGAMTEAGTVAEAGAATEAPPL</sequence>